<dbReference type="Pfam" id="PF18962">
    <property type="entry name" value="Por_Secre_tail"/>
    <property type="match status" value="1"/>
</dbReference>
<reference evidence="5 6" key="1">
    <citation type="journal article" date="2011" name="Stand. Genomic Sci.">
        <title>Complete genome sequence of Weeksella virosa type strain (9751).</title>
        <authorList>
            <person name="Lang E."/>
            <person name="Teshima H."/>
            <person name="Lucas S."/>
            <person name="Lapidus A."/>
            <person name="Hammon N."/>
            <person name="Deshpande S."/>
            <person name="Nolan M."/>
            <person name="Cheng J.F."/>
            <person name="Pitluck S."/>
            <person name="Liolios K."/>
            <person name="Pagani I."/>
            <person name="Mikhailova N."/>
            <person name="Ivanova N."/>
            <person name="Mavromatis K."/>
            <person name="Pati A."/>
            <person name="Tapia R."/>
            <person name="Han C."/>
            <person name="Goodwin L."/>
            <person name="Chen A."/>
            <person name="Palaniappan K."/>
            <person name="Land M."/>
            <person name="Hauser L."/>
            <person name="Chang Y.J."/>
            <person name="Jeffries C.D."/>
            <person name="Brambilla E.M."/>
            <person name="Kopitz M."/>
            <person name="Rohde M."/>
            <person name="Goker M."/>
            <person name="Tindall B.J."/>
            <person name="Detter J.C."/>
            <person name="Woyke T."/>
            <person name="Bristow J."/>
            <person name="Eisen J.A."/>
            <person name="Markowitz V."/>
            <person name="Hugenholtz P."/>
            <person name="Klenk H.P."/>
            <person name="Kyrpides N.C."/>
        </authorList>
    </citation>
    <scope>NUCLEOTIDE SEQUENCE [LARGE SCALE GENOMIC DNA]</scope>
    <source>
        <strain evidence="6">ATCC 43766 / DSM 16922 / JCM 21250 / NBRC 16016 / NCTC 11634 / CL345/78</strain>
    </source>
</reference>
<keyword evidence="1 2" id="KW-0732">Signal</keyword>
<dbReference type="eggNOG" id="COG5492">
    <property type="taxonomic scope" value="Bacteria"/>
</dbReference>
<dbReference type="eggNOG" id="COG2866">
    <property type="taxonomic scope" value="Bacteria"/>
</dbReference>
<feature type="domain" description="Secretion system C-terminal sorting" evidence="3">
    <location>
        <begin position="831"/>
        <end position="896"/>
    </location>
</feature>
<dbReference type="InterPro" id="IPR026444">
    <property type="entry name" value="Secre_tail"/>
</dbReference>
<dbReference type="RefSeq" id="WP_013598164.1">
    <property type="nucleotide sequence ID" value="NC_015144.1"/>
</dbReference>
<dbReference type="OrthoDB" id="614723at2"/>
<accession>F0P284</accession>
<dbReference type="KEGG" id="wvi:Weevi_1065"/>
<evidence type="ECO:0000259" key="4">
    <source>
        <dbReference type="Pfam" id="PF20009"/>
    </source>
</evidence>
<dbReference type="InterPro" id="IPR045474">
    <property type="entry name" value="GEVED"/>
</dbReference>
<evidence type="ECO:0000259" key="3">
    <source>
        <dbReference type="Pfam" id="PF18962"/>
    </source>
</evidence>
<evidence type="ECO:0000256" key="1">
    <source>
        <dbReference type="ARBA" id="ARBA00022729"/>
    </source>
</evidence>
<feature type="domain" description="GEVED" evidence="4">
    <location>
        <begin position="729"/>
        <end position="815"/>
    </location>
</feature>
<organism evidence="5 6">
    <name type="scientific">Weeksella virosa (strain ATCC 43766 / DSM 16922 / JCM 21250 / CCUG 30538 / CDC 9751 / IAM 14551 / NBRC 16016 / NCTC 11634 / CL345/78)</name>
    <dbReference type="NCBI Taxonomy" id="865938"/>
    <lineage>
        <taxon>Bacteria</taxon>
        <taxon>Pseudomonadati</taxon>
        <taxon>Bacteroidota</taxon>
        <taxon>Flavobacteriia</taxon>
        <taxon>Flavobacteriales</taxon>
        <taxon>Weeksellaceae</taxon>
        <taxon>Weeksella</taxon>
    </lineage>
</organism>
<evidence type="ECO:0000256" key="2">
    <source>
        <dbReference type="SAM" id="SignalP"/>
    </source>
</evidence>
<name>F0P284_WEEVC</name>
<keyword evidence="6" id="KW-1185">Reference proteome</keyword>
<dbReference type="Pfam" id="PF20009">
    <property type="entry name" value="GEVED"/>
    <property type="match status" value="2"/>
</dbReference>
<dbReference type="eggNOG" id="COG1523">
    <property type="taxonomic scope" value="Bacteria"/>
</dbReference>
<dbReference type="NCBIfam" id="NF033708">
    <property type="entry name" value="T9SS_Cterm_ChiA"/>
    <property type="match status" value="1"/>
</dbReference>
<dbReference type="Proteomes" id="UP000008641">
    <property type="component" value="Chromosome"/>
</dbReference>
<evidence type="ECO:0000313" key="5">
    <source>
        <dbReference type="EMBL" id="ADX67774.1"/>
    </source>
</evidence>
<dbReference type="AlphaFoldDB" id="F0P284"/>
<protein>
    <submittedName>
        <fullName evidence="5">Uncharacterized protein</fullName>
    </submittedName>
</protein>
<dbReference type="HOGENOM" id="CLU_321298_0_0_10"/>
<sequence>MRKNLLALLLIGASSVGFASTNPWGGLSLKDYGFVSPFKKTSALVADYCVPGPVNPEAITSVIFGEINNQSPANSNLGYEDFTSLAPANLIPGEEYEIKLKGNTKGNFTNTFTVFIDFNQNKVFDEEERFNIGYIANSTGEDDVELVGNITIPIDALPGETRMRVMKRFTTSSNPTYAENGCIVGGSFGQVEDYTVKLAEPKGCLTASNGQYPTAAFILPSNNGIDYAITTVGFSGEFSKVRVKKDYTYTFKTSTDTHFITIGDEAGENILRSGKGAVTWKADETKVVRFYLHLNDECEDDGEEGSYSRIVSAMAPSQTDEELCNPGNESNNFENGSLLGGEGQQRLAINFDANPGQIIKASKINLSLFGDATSINFDVYSSNEEGLPDQLLKTVNGTISEKVSTGTHFNFPTYTYTVDFSEPIEIKGDEASRYWLEVKADVAAIETTTVSPSPVNLVFASNATQNAWRYSKSAAVYSLETECSYAEPEGDACDQVAPSNNFENGSFLGGDANQRLAIDIPVAATQKLTATEMELNLFNEPTAVNFSLYNDDANLPGSLIQDVAGTIVSSTQIGTAFNYPIYKVVVKFQSPIALDGAQGTKYWLEVKADALAWETTTATTIGSKIAFNNNNSQGNWVVGSYEAVYKLVAVCEGEGPGGPGEGGDYCIPTNLLCNDGDVLTNVTFGTINNTTTCGAGGYNDFTAMSTDVKRNASYEFSASTGAGWQYESVHVWIDYNHDGVFTEEEYTYIGSNPGGTVTNMITIPENALEGATRMRVRVFPMPGPGHPQAIAYGNEGACYDNAEYPYGEIEDYTVNIGELGLTNVNDAVVKLYPNPVHDVLTIESKTAIQSVEIYNIAGQMVNSISSLNKSKTEINVSKLTPGVYVVRTTDANGNTNSYKVMKK</sequence>
<proteinExistence type="predicted"/>
<feature type="signal peptide" evidence="2">
    <location>
        <begin position="1"/>
        <end position="19"/>
    </location>
</feature>
<feature type="chain" id="PRO_5003256473" evidence="2">
    <location>
        <begin position="20"/>
        <end position="903"/>
    </location>
</feature>
<reference evidence="6" key="2">
    <citation type="journal article" date="2011" name="Stand. Genomic Sci.">
        <title>Complete genome sequence of Weeksella virosa type strain (9751T).</title>
        <authorList>
            <person name="Lang E."/>
            <person name="Teshima H."/>
            <person name="Lucas S."/>
            <person name="Lapidus A."/>
            <person name="Hammon N."/>
            <person name="Deshpande S."/>
            <person name="Nolan M."/>
            <person name="Cheng J."/>
            <person name="Pitluck S."/>
            <person name="Liolios K."/>
            <person name="Pagani I."/>
            <person name="Mikhailova N."/>
            <person name="Ivanova N."/>
            <person name="Mavromatis K."/>
            <person name="Pati A."/>
            <person name="Tapia R."/>
            <person name="Han C."/>
            <person name="Goodwin L."/>
            <person name="Chen A."/>
            <person name="Palaniappan K."/>
            <person name="Land M."/>
            <person name="Hauser L."/>
            <person name="Chang Y."/>
            <person name="Jeffries C."/>
            <person name="Brambilla E."/>
            <person name="Kopitz M."/>
            <person name="Rohde M."/>
            <person name="Goker M."/>
            <person name="Tindall B."/>
            <person name="Detter J."/>
            <person name="Woyke T."/>
            <person name="Bristow J."/>
            <person name="Eisen J."/>
            <person name="Markowitz V."/>
            <person name="Hugenholtz P."/>
            <person name="Klenk H."/>
            <person name="Kyrpides N."/>
        </authorList>
    </citation>
    <scope>NUCLEOTIDE SEQUENCE [LARGE SCALE GENOMIC DNA]</scope>
    <source>
        <strain evidence="6">ATCC 43766 / DSM 16922 / JCM 21250 / NBRC 16016 / NCTC 11634 / CL345/78</strain>
    </source>
</reference>
<dbReference type="NCBIfam" id="TIGR04183">
    <property type="entry name" value="Por_Secre_tail"/>
    <property type="match status" value="1"/>
</dbReference>
<dbReference type="EMBL" id="CP002455">
    <property type="protein sequence ID" value="ADX67774.1"/>
    <property type="molecule type" value="Genomic_DNA"/>
</dbReference>
<dbReference type="STRING" id="865938.Weevi_1065"/>
<feature type="domain" description="GEVED" evidence="4">
    <location>
        <begin position="112"/>
        <end position="196"/>
    </location>
</feature>
<gene>
    <name evidence="5" type="ordered locus">Weevi_1065</name>
</gene>
<evidence type="ECO:0000313" key="6">
    <source>
        <dbReference type="Proteomes" id="UP000008641"/>
    </source>
</evidence>